<evidence type="ECO:0000313" key="2">
    <source>
        <dbReference type="Proteomes" id="UP000517753"/>
    </source>
</evidence>
<sequence>MHRAPHTKSNQHWTIGQVERVNRVIKEATVNRVHHESHDQLRTHLSNSMAAYNFAGRFKTLSGLTAHEYIAKIWTSEPDRFIVNRLHDMPGLNTCKAQGSWDATWHPCR</sequence>
<dbReference type="SUPFAM" id="SSF53098">
    <property type="entry name" value="Ribonuclease H-like"/>
    <property type="match status" value="1"/>
</dbReference>
<dbReference type="GO" id="GO:0003676">
    <property type="term" value="F:nucleic acid binding"/>
    <property type="evidence" value="ECO:0007669"/>
    <property type="project" value="InterPro"/>
</dbReference>
<keyword evidence="2" id="KW-1185">Reference proteome</keyword>
<reference evidence="1 2" key="1">
    <citation type="submission" date="2020-07" db="EMBL/GenBank/DDBJ databases">
        <authorList>
            <person name="Partida-Martinez L."/>
            <person name="Huntemann M."/>
            <person name="Clum A."/>
            <person name="Wang J."/>
            <person name="Palaniappan K."/>
            <person name="Ritter S."/>
            <person name="Chen I.-M."/>
            <person name="Stamatis D."/>
            <person name="Reddy T."/>
            <person name="O'Malley R."/>
            <person name="Daum C."/>
            <person name="Shapiro N."/>
            <person name="Ivanova N."/>
            <person name="Kyrpides N."/>
            <person name="Woyke T."/>
        </authorList>
    </citation>
    <scope>NUCLEOTIDE SEQUENCE [LARGE SCALE GENOMIC DNA]</scope>
    <source>
        <strain evidence="1 2">AS2.3</strain>
    </source>
</reference>
<dbReference type="AlphaFoldDB" id="A0A7Y9K0N9"/>
<proteinExistence type="predicted"/>
<protein>
    <recommendedName>
        <fullName evidence="3">Integrase catalytic domain-containing protein</fullName>
    </recommendedName>
</protein>
<dbReference type="InterPro" id="IPR036397">
    <property type="entry name" value="RNaseH_sf"/>
</dbReference>
<reference evidence="1 2" key="2">
    <citation type="submission" date="2020-08" db="EMBL/GenBank/DDBJ databases">
        <title>The Agave Microbiome: Exploring the role of microbial communities in plant adaptations to desert environments.</title>
        <authorList>
            <person name="Partida-Martinez L.P."/>
        </authorList>
    </citation>
    <scope>NUCLEOTIDE SEQUENCE [LARGE SCALE GENOMIC DNA]</scope>
    <source>
        <strain evidence="1 2">AS2.3</strain>
    </source>
</reference>
<dbReference type="RefSeq" id="WP_373562924.1">
    <property type="nucleotide sequence ID" value="NZ_JACCBY010000001.1"/>
</dbReference>
<accession>A0A7Y9K0N9</accession>
<name>A0A7Y9K0N9_9SPHN</name>
<organism evidence="1 2">
    <name type="scientific">Sphingomonas melonis</name>
    <dbReference type="NCBI Taxonomy" id="152682"/>
    <lineage>
        <taxon>Bacteria</taxon>
        <taxon>Pseudomonadati</taxon>
        <taxon>Pseudomonadota</taxon>
        <taxon>Alphaproteobacteria</taxon>
        <taxon>Sphingomonadales</taxon>
        <taxon>Sphingomonadaceae</taxon>
        <taxon>Sphingomonas</taxon>
    </lineage>
</organism>
<dbReference type="Proteomes" id="UP000517753">
    <property type="component" value="Unassembled WGS sequence"/>
</dbReference>
<comment type="caution">
    <text evidence="1">The sequence shown here is derived from an EMBL/GenBank/DDBJ whole genome shotgun (WGS) entry which is preliminary data.</text>
</comment>
<dbReference type="InterPro" id="IPR012337">
    <property type="entry name" value="RNaseH-like_sf"/>
</dbReference>
<evidence type="ECO:0000313" key="1">
    <source>
        <dbReference type="EMBL" id="NYD89106.1"/>
    </source>
</evidence>
<dbReference type="EMBL" id="JACCBY010000001">
    <property type="protein sequence ID" value="NYD89106.1"/>
    <property type="molecule type" value="Genomic_DNA"/>
</dbReference>
<dbReference type="Gene3D" id="3.30.420.10">
    <property type="entry name" value="Ribonuclease H-like superfamily/Ribonuclease H"/>
    <property type="match status" value="1"/>
</dbReference>
<evidence type="ECO:0008006" key="3">
    <source>
        <dbReference type="Google" id="ProtNLM"/>
    </source>
</evidence>
<gene>
    <name evidence="1" type="ORF">HD841_000875</name>
</gene>